<dbReference type="AlphaFoldDB" id="A0A9P5QCX3"/>
<gene>
    <name evidence="5" type="ORF">BDP27DRAFT_1379012</name>
</gene>
<comment type="caution">
    <text evidence="5">The sequence shown here is derived from an EMBL/GenBank/DDBJ whole genome shotgun (WGS) entry which is preliminary data.</text>
</comment>
<evidence type="ECO:0000313" key="5">
    <source>
        <dbReference type="EMBL" id="KAF9078655.1"/>
    </source>
</evidence>
<dbReference type="InterPro" id="IPR027417">
    <property type="entry name" value="P-loop_NTPase"/>
</dbReference>
<dbReference type="GO" id="GO:0010507">
    <property type="term" value="P:negative regulation of autophagy"/>
    <property type="evidence" value="ECO:0007669"/>
    <property type="project" value="TreeGrafter"/>
</dbReference>
<dbReference type="GO" id="GO:0005634">
    <property type="term" value="C:nucleus"/>
    <property type="evidence" value="ECO:0007669"/>
    <property type="project" value="TreeGrafter"/>
</dbReference>
<evidence type="ECO:0000256" key="3">
    <source>
        <dbReference type="ARBA" id="ARBA00023134"/>
    </source>
</evidence>
<dbReference type="InterPro" id="IPR006762">
    <property type="entry name" value="Gtr1_RagA"/>
</dbReference>
<evidence type="ECO:0000256" key="2">
    <source>
        <dbReference type="ARBA" id="ARBA00022741"/>
    </source>
</evidence>
<dbReference type="GO" id="GO:0000329">
    <property type="term" value="C:fungal-type vacuole membrane"/>
    <property type="evidence" value="ECO:0007669"/>
    <property type="project" value="TreeGrafter"/>
</dbReference>
<dbReference type="Gene3D" id="3.30.450.190">
    <property type="match status" value="1"/>
</dbReference>
<comment type="similarity">
    <text evidence="1 4">Belongs to the GTR/RAG GTP-binding protein family.</text>
</comment>
<protein>
    <recommendedName>
        <fullName evidence="4">GTP-binding protein</fullName>
    </recommendedName>
</protein>
<dbReference type="Gene3D" id="3.40.50.300">
    <property type="entry name" value="P-loop containing nucleotide triphosphate hydrolases"/>
    <property type="match status" value="1"/>
</dbReference>
<name>A0A9P5QCX3_9AGAR</name>
<comment type="function">
    <text evidence="4">GTPase involved in activation of the TORC1 signaling pathway, which promotes growth and represses autophagy in nutrient-rich conditions.</text>
</comment>
<proteinExistence type="inferred from homology"/>
<organism evidence="5 6">
    <name type="scientific">Rhodocollybia butyracea</name>
    <dbReference type="NCBI Taxonomy" id="206335"/>
    <lineage>
        <taxon>Eukaryota</taxon>
        <taxon>Fungi</taxon>
        <taxon>Dikarya</taxon>
        <taxon>Basidiomycota</taxon>
        <taxon>Agaricomycotina</taxon>
        <taxon>Agaricomycetes</taxon>
        <taxon>Agaricomycetidae</taxon>
        <taxon>Agaricales</taxon>
        <taxon>Marasmiineae</taxon>
        <taxon>Omphalotaceae</taxon>
        <taxon>Rhodocollybia</taxon>
    </lineage>
</organism>
<reference evidence="5" key="1">
    <citation type="submission" date="2020-11" db="EMBL/GenBank/DDBJ databases">
        <authorList>
            <consortium name="DOE Joint Genome Institute"/>
            <person name="Ahrendt S."/>
            <person name="Riley R."/>
            <person name="Andreopoulos W."/>
            <person name="Labutti K."/>
            <person name="Pangilinan J."/>
            <person name="Ruiz-Duenas F.J."/>
            <person name="Barrasa J.M."/>
            <person name="Sanchez-Garcia M."/>
            <person name="Camarero S."/>
            <person name="Miyauchi S."/>
            <person name="Serrano A."/>
            <person name="Linde D."/>
            <person name="Babiker R."/>
            <person name="Drula E."/>
            <person name="Ayuso-Fernandez I."/>
            <person name="Pacheco R."/>
            <person name="Padilla G."/>
            <person name="Ferreira P."/>
            <person name="Barriuso J."/>
            <person name="Kellner H."/>
            <person name="Castanera R."/>
            <person name="Alfaro M."/>
            <person name="Ramirez L."/>
            <person name="Pisabarro A.G."/>
            <person name="Kuo A."/>
            <person name="Tritt A."/>
            <person name="Lipzen A."/>
            <person name="He G."/>
            <person name="Yan M."/>
            <person name="Ng V."/>
            <person name="Cullen D."/>
            <person name="Martin F."/>
            <person name="Rosso M.-N."/>
            <person name="Henrissat B."/>
            <person name="Hibbett D."/>
            <person name="Martinez A.T."/>
            <person name="Grigoriev I.V."/>
        </authorList>
    </citation>
    <scope>NUCLEOTIDE SEQUENCE</scope>
    <source>
        <strain evidence="5">AH 40177</strain>
    </source>
</reference>
<keyword evidence="2 4" id="KW-0547">Nucleotide-binding</keyword>
<dbReference type="GO" id="GO:0003924">
    <property type="term" value="F:GTPase activity"/>
    <property type="evidence" value="ECO:0007669"/>
    <property type="project" value="UniProtKB-UniRule"/>
</dbReference>
<accession>A0A9P5QCX3</accession>
<evidence type="ECO:0000256" key="4">
    <source>
        <dbReference type="RuleBase" id="RU367014"/>
    </source>
</evidence>
<dbReference type="SUPFAM" id="SSF52540">
    <property type="entry name" value="P-loop containing nucleoside triphosphate hydrolases"/>
    <property type="match status" value="1"/>
</dbReference>
<dbReference type="Proteomes" id="UP000772434">
    <property type="component" value="Unassembled WGS sequence"/>
</dbReference>
<dbReference type="GO" id="GO:0005525">
    <property type="term" value="F:GTP binding"/>
    <property type="evidence" value="ECO:0007669"/>
    <property type="project" value="UniProtKB-UniRule"/>
</dbReference>
<comment type="subunit">
    <text evidence="4">Component of the GSE complex.</text>
</comment>
<dbReference type="GO" id="GO:0009267">
    <property type="term" value="P:cellular response to starvation"/>
    <property type="evidence" value="ECO:0007669"/>
    <property type="project" value="TreeGrafter"/>
</dbReference>
<dbReference type="Pfam" id="PF04670">
    <property type="entry name" value="Gtr1_RagA"/>
    <property type="match status" value="1"/>
</dbReference>
<dbReference type="OrthoDB" id="26136at2759"/>
<keyword evidence="6" id="KW-1185">Reference proteome</keyword>
<evidence type="ECO:0000256" key="1">
    <source>
        <dbReference type="ARBA" id="ARBA00007756"/>
    </source>
</evidence>
<dbReference type="PANTHER" id="PTHR11259">
    <property type="entry name" value="RAS-RELATED GTP BINDING RAG/GTR YEAST"/>
    <property type="match status" value="1"/>
</dbReference>
<dbReference type="PANTHER" id="PTHR11259:SF2">
    <property type="entry name" value="GH16429P"/>
    <property type="match status" value="1"/>
</dbReference>
<dbReference type="EMBL" id="JADNRY010000001">
    <property type="protein sequence ID" value="KAF9078655.1"/>
    <property type="molecule type" value="Genomic_DNA"/>
</dbReference>
<dbReference type="GO" id="GO:1990131">
    <property type="term" value="C:Gtr1-Gtr2 GTPase complex"/>
    <property type="evidence" value="ECO:0007669"/>
    <property type="project" value="UniProtKB-UniRule"/>
</dbReference>
<keyword evidence="3 4" id="KW-0342">GTP-binding</keyword>
<sequence>MSDGVARTKILLLGLRRSGKTSIQQETFYLDATMRTVKHTYDTVIPLEIWDCPGNITVETLGAPLSVFSTVVFVIDIRDLYNQPISRLVEFIVAAYHQNPSLNFEIFVHKAEKLQEDEKIENFRQINERVMDRLVDMVMNFHLTSIFDHSLHQAFSSVLQRLITSLEIPKHSRFFLFDARSRLYVATDHSPVDATTHNLCCDNLAMLNAFGGCTGEHLFSLPAAPTPPPSAASFGENSSSDAYGSLTNSTCTPTITVTTQTTSSHHAQDLFYPNTNSSFSTYPNPTLILLILLPTSVFETRRGLIELNAVLVREGVQEIIDVEREARGTRRGAIRA</sequence>
<evidence type="ECO:0000313" key="6">
    <source>
        <dbReference type="Proteomes" id="UP000772434"/>
    </source>
</evidence>
<dbReference type="GO" id="GO:1904263">
    <property type="term" value="P:positive regulation of TORC1 signaling"/>
    <property type="evidence" value="ECO:0007669"/>
    <property type="project" value="TreeGrafter"/>
</dbReference>